<dbReference type="AlphaFoldDB" id="A0A6J4T557"/>
<feature type="non-terminal residue" evidence="2">
    <location>
        <position position="1"/>
    </location>
</feature>
<evidence type="ECO:0000313" key="2">
    <source>
        <dbReference type="EMBL" id="CAA9513732.1"/>
    </source>
</evidence>
<dbReference type="PANTHER" id="PTHR42685">
    <property type="entry name" value="GERANYLGERANYL DIPHOSPHATE REDUCTASE"/>
    <property type="match status" value="1"/>
</dbReference>
<name>A0A6J4T557_9ACTN</name>
<protein>
    <recommendedName>
        <fullName evidence="1">FAD-binding domain-containing protein</fullName>
    </recommendedName>
</protein>
<dbReference type="PANTHER" id="PTHR42685:SF22">
    <property type="entry name" value="CONDITIONED MEDIUM FACTOR RECEPTOR 1"/>
    <property type="match status" value="1"/>
</dbReference>
<accession>A0A6J4T557</accession>
<proteinExistence type="predicted"/>
<sequence length="327" mass="35078">GFNLRRASMDPVLRRAAAASPNVTLEAGATVTDLLRDSRGRPAGIRARLSSGEHRELHARAVVAADGRDSTVGRLARVPARIHENARFGYFAQFRGVRLPNAAASVLWFGNPDMGYAFRNEDGITVLAAMPHRARLPEFKADPEGSLMGHLRALPDGPDLTDAERITPVIGRLRSPCTIRKAGRPGIGFVGDAAMASDPLWGVGCGFAFQTGDWLAQELAGPIARGEDETQIDAALARYARRHRRALAGHQALMNDYASGRRFSLVERLLFSAAARDAITARHLHTLGSRMRPPQRILPAALTRAAVVKARGAGSSSGSAGRGLEYA</sequence>
<dbReference type="InterPro" id="IPR050407">
    <property type="entry name" value="Geranylgeranyl_reductase"/>
</dbReference>
<dbReference type="SUPFAM" id="SSF51905">
    <property type="entry name" value="FAD/NAD(P)-binding domain"/>
    <property type="match status" value="1"/>
</dbReference>
<feature type="domain" description="FAD-binding" evidence="1">
    <location>
        <begin position="8"/>
        <end position="88"/>
    </location>
</feature>
<evidence type="ECO:0000259" key="1">
    <source>
        <dbReference type="Pfam" id="PF01494"/>
    </source>
</evidence>
<dbReference type="InterPro" id="IPR002938">
    <property type="entry name" value="FAD-bd"/>
</dbReference>
<organism evidence="2">
    <name type="scientific">uncultured Solirubrobacterales bacterium</name>
    <dbReference type="NCBI Taxonomy" id="768556"/>
    <lineage>
        <taxon>Bacteria</taxon>
        <taxon>Bacillati</taxon>
        <taxon>Actinomycetota</taxon>
        <taxon>Thermoleophilia</taxon>
        <taxon>Solirubrobacterales</taxon>
        <taxon>environmental samples</taxon>
    </lineage>
</organism>
<dbReference type="EMBL" id="CADCVV010000172">
    <property type="protein sequence ID" value="CAA9513732.1"/>
    <property type="molecule type" value="Genomic_DNA"/>
</dbReference>
<reference evidence="2" key="1">
    <citation type="submission" date="2020-02" db="EMBL/GenBank/DDBJ databases">
        <authorList>
            <person name="Meier V. D."/>
        </authorList>
    </citation>
    <scope>NUCLEOTIDE SEQUENCE</scope>
    <source>
        <strain evidence="2">AVDCRST_MAG17</strain>
    </source>
</reference>
<dbReference type="Pfam" id="PF01494">
    <property type="entry name" value="FAD_binding_3"/>
    <property type="match status" value="1"/>
</dbReference>
<gene>
    <name evidence="2" type="ORF">AVDCRST_MAG17-2157</name>
</gene>
<dbReference type="GO" id="GO:0071949">
    <property type="term" value="F:FAD binding"/>
    <property type="evidence" value="ECO:0007669"/>
    <property type="project" value="InterPro"/>
</dbReference>
<dbReference type="InterPro" id="IPR036188">
    <property type="entry name" value="FAD/NAD-bd_sf"/>
</dbReference>
<dbReference type="Gene3D" id="3.50.50.60">
    <property type="entry name" value="FAD/NAD(P)-binding domain"/>
    <property type="match status" value="1"/>
</dbReference>